<dbReference type="AlphaFoldDB" id="A0A9N9G2N9"/>
<feature type="compositionally biased region" description="Polar residues" evidence="1">
    <location>
        <begin position="112"/>
        <end position="141"/>
    </location>
</feature>
<dbReference type="OrthoDB" id="2423674at2759"/>
<evidence type="ECO:0000313" key="2">
    <source>
        <dbReference type="EMBL" id="CAG8575597.1"/>
    </source>
</evidence>
<accession>A0A9N9G2N9</accession>
<protein>
    <submittedName>
        <fullName evidence="2">7746_t:CDS:1</fullName>
    </submittedName>
</protein>
<name>A0A9N9G2N9_9GLOM</name>
<comment type="caution">
    <text evidence="2">The sequence shown here is derived from an EMBL/GenBank/DDBJ whole genome shotgun (WGS) entry which is preliminary data.</text>
</comment>
<sequence length="382" mass="43787">MVRIEVGARFTNLEQRDKEKSDLIAKLQQSDKEKTNLITKPEQNDKDTVARVAKLEQKQLQDDEKSKLYDDTKENNQSLVDDTSTETESSNNTHGQINLQRDDTPISDVPDITSNSDELNNAPNSDNFSEEPISQTQSTIPSEIKIPYNQKVEQGLIHELFEFIRGTDFMSLQNLKKTPLNSIFIKQISDIPVDIDLTPGSAPPLAHLFGKAEKTGRKEKLRWYYYKTITISTPSIQTLHTSNSINEISGEVKSLSESEDNIPTESLESFNDNDDENKINVTFSYDDENKINVTFSYDDDAEKKSTIHEVVYKHFFFLSYTKSNAWYQDVFKYINSKAKCPICNKVHSKAGLCQYAIEHGMNLERFAVITEAEKKRCDRKYF</sequence>
<evidence type="ECO:0000313" key="3">
    <source>
        <dbReference type="Proteomes" id="UP000789706"/>
    </source>
</evidence>
<gene>
    <name evidence="2" type="ORF">DEBURN_LOCUS8308</name>
</gene>
<dbReference type="EMBL" id="CAJVPK010001191">
    <property type="protein sequence ID" value="CAG8575597.1"/>
    <property type="molecule type" value="Genomic_DNA"/>
</dbReference>
<feature type="compositionally biased region" description="Basic and acidic residues" evidence="1">
    <location>
        <begin position="57"/>
        <end position="74"/>
    </location>
</feature>
<evidence type="ECO:0000256" key="1">
    <source>
        <dbReference type="SAM" id="MobiDB-lite"/>
    </source>
</evidence>
<feature type="non-terminal residue" evidence="2">
    <location>
        <position position="382"/>
    </location>
</feature>
<proteinExistence type="predicted"/>
<keyword evidence="3" id="KW-1185">Reference proteome</keyword>
<feature type="region of interest" description="Disordered" evidence="1">
    <location>
        <begin position="27"/>
        <end position="46"/>
    </location>
</feature>
<reference evidence="2" key="1">
    <citation type="submission" date="2021-06" db="EMBL/GenBank/DDBJ databases">
        <authorList>
            <person name="Kallberg Y."/>
            <person name="Tangrot J."/>
            <person name="Rosling A."/>
        </authorList>
    </citation>
    <scope>NUCLEOTIDE SEQUENCE</scope>
    <source>
        <strain evidence="2">AZ414A</strain>
    </source>
</reference>
<feature type="region of interest" description="Disordered" evidence="1">
    <location>
        <begin position="57"/>
        <end position="142"/>
    </location>
</feature>
<dbReference type="Proteomes" id="UP000789706">
    <property type="component" value="Unassembled WGS sequence"/>
</dbReference>
<organism evidence="2 3">
    <name type="scientific">Diversispora eburnea</name>
    <dbReference type="NCBI Taxonomy" id="1213867"/>
    <lineage>
        <taxon>Eukaryota</taxon>
        <taxon>Fungi</taxon>
        <taxon>Fungi incertae sedis</taxon>
        <taxon>Mucoromycota</taxon>
        <taxon>Glomeromycotina</taxon>
        <taxon>Glomeromycetes</taxon>
        <taxon>Diversisporales</taxon>
        <taxon>Diversisporaceae</taxon>
        <taxon>Diversispora</taxon>
    </lineage>
</organism>